<dbReference type="EMBL" id="JAACFV010000077">
    <property type="protein sequence ID" value="KAF7506959.1"/>
    <property type="molecule type" value="Genomic_DNA"/>
</dbReference>
<accession>A0A8H7AGE9</accession>
<dbReference type="AlphaFoldDB" id="A0A8H7AGE9"/>
<gene>
    <name evidence="1" type="ORF">GJ744_011090</name>
</gene>
<protein>
    <submittedName>
        <fullName evidence="1">Uncharacterized protein</fullName>
    </submittedName>
</protein>
<organism evidence="1 2">
    <name type="scientific">Endocarpon pusillum</name>
    <dbReference type="NCBI Taxonomy" id="364733"/>
    <lineage>
        <taxon>Eukaryota</taxon>
        <taxon>Fungi</taxon>
        <taxon>Dikarya</taxon>
        <taxon>Ascomycota</taxon>
        <taxon>Pezizomycotina</taxon>
        <taxon>Eurotiomycetes</taxon>
        <taxon>Chaetothyriomycetidae</taxon>
        <taxon>Verrucariales</taxon>
        <taxon>Verrucariaceae</taxon>
        <taxon>Endocarpon</taxon>
    </lineage>
</organism>
<keyword evidence="2" id="KW-1185">Reference proteome</keyword>
<dbReference type="GO" id="GO:0003824">
    <property type="term" value="F:catalytic activity"/>
    <property type="evidence" value="ECO:0007669"/>
    <property type="project" value="InterPro"/>
</dbReference>
<name>A0A8H7AGE9_9EURO</name>
<dbReference type="Gene3D" id="3.40.50.1580">
    <property type="entry name" value="Nucleoside phosphorylase domain"/>
    <property type="match status" value="1"/>
</dbReference>
<dbReference type="OrthoDB" id="1577640at2759"/>
<dbReference type="PANTHER" id="PTHR46082:SF6">
    <property type="entry name" value="AAA+ ATPASE DOMAIN-CONTAINING PROTEIN-RELATED"/>
    <property type="match status" value="1"/>
</dbReference>
<proteinExistence type="predicted"/>
<dbReference type="Proteomes" id="UP000606974">
    <property type="component" value="Unassembled WGS sequence"/>
</dbReference>
<reference evidence="1" key="1">
    <citation type="submission" date="2020-02" db="EMBL/GenBank/DDBJ databases">
        <authorList>
            <person name="Palmer J.M."/>
        </authorList>
    </citation>
    <scope>NUCLEOTIDE SEQUENCE</scope>
    <source>
        <strain evidence="1">EPUS1.4</strain>
        <tissue evidence="1">Thallus</tissue>
    </source>
</reference>
<dbReference type="GO" id="GO:0009116">
    <property type="term" value="P:nucleoside metabolic process"/>
    <property type="evidence" value="ECO:0007669"/>
    <property type="project" value="InterPro"/>
</dbReference>
<evidence type="ECO:0000313" key="1">
    <source>
        <dbReference type="EMBL" id="KAF7506959.1"/>
    </source>
</evidence>
<comment type="caution">
    <text evidence="1">The sequence shown here is derived from an EMBL/GenBank/DDBJ whole genome shotgun (WGS) entry which is preliminary data.</text>
</comment>
<dbReference type="InterPro" id="IPR053137">
    <property type="entry name" value="NLR-like"/>
</dbReference>
<evidence type="ECO:0000313" key="2">
    <source>
        <dbReference type="Proteomes" id="UP000606974"/>
    </source>
</evidence>
<dbReference type="PANTHER" id="PTHR46082">
    <property type="entry name" value="ATP/GTP-BINDING PROTEIN-RELATED"/>
    <property type="match status" value="1"/>
</dbReference>
<dbReference type="InterPro" id="IPR035994">
    <property type="entry name" value="Nucleoside_phosphorylase_sf"/>
</dbReference>
<sequence>MPPSRPAKGAQGKVAIANVVSRIPLAFKNIRVGLLIGIDGGVPLPPRKDARLGDVVVGAPEPRLALVQCDLVKQTTHDFEVMRTLNKPRGLLLRVVD</sequence>